<sequence>MMRTDIEPEGIPTETPLAAIKIENVEDYERATIRVADLSGHVEDSAEERELEALVDAIMEWDKSHDDATAWR</sequence>
<gene>
    <name evidence="1" type="ORF">BHK69_02825</name>
</gene>
<organism evidence="1 2">
    <name type="scientific">Bosea vaviloviae</name>
    <dbReference type="NCBI Taxonomy" id="1526658"/>
    <lineage>
        <taxon>Bacteria</taxon>
        <taxon>Pseudomonadati</taxon>
        <taxon>Pseudomonadota</taxon>
        <taxon>Alphaproteobacteria</taxon>
        <taxon>Hyphomicrobiales</taxon>
        <taxon>Boseaceae</taxon>
        <taxon>Bosea</taxon>
    </lineage>
</organism>
<name>A0A1D7TWR2_9HYPH</name>
<proteinExistence type="predicted"/>
<reference evidence="1 2" key="1">
    <citation type="journal article" date="2015" name="Antonie Van Leeuwenhoek">
        <title>Bosea vaviloviae sp. nov., a new species of slow-growing rhizobia isolated from nodules of the relict species Vavilovia formosa (Stev.) Fed.</title>
        <authorList>
            <person name="Safronova V.I."/>
            <person name="Kuznetsova I.G."/>
            <person name="Sazanova A.L."/>
            <person name="Kimeklis A.K."/>
            <person name="Belimov A.A."/>
            <person name="Andronov E.E."/>
            <person name="Pinaev A.G."/>
            <person name="Chizhevskaya E.P."/>
            <person name="Pukhaev A.R."/>
            <person name="Popov K.P."/>
            <person name="Willems A."/>
            <person name="Tikhonovich I.A."/>
        </authorList>
    </citation>
    <scope>NUCLEOTIDE SEQUENCE [LARGE SCALE GENOMIC DNA]</scope>
    <source>
        <strain evidence="1 2">Vaf18</strain>
    </source>
</reference>
<dbReference type="Proteomes" id="UP000094969">
    <property type="component" value="Chromosome"/>
</dbReference>
<keyword evidence="2" id="KW-1185">Reference proteome</keyword>
<dbReference type="KEGG" id="bvv:BHK69_02825"/>
<evidence type="ECO:0000313" key="1">
    <source>
        <dbReference type="EMBL" id="AOO79559.1"/>
    </source>
</evidence>
<accession>A0A1D7TWR2</accession>
<dbReference type="EMBL" id="CP017147">
    <property type="protein sequence ID" value="AOO79559.1"/>
    <property type="molecule type" value="Genomic_DNA"/>
</dbReference>
<dbReference type="AlphaFoldDB" id="A0A1D7TWR2"/>
<evidence type="ECO:0000313" key="2">
    <source>
        <dbReference type="Proteomes" id="UP000094969"/>
    </source>
</evidence>
<protein>
    <submittedName>
        <fullName evidence="1">Uncharacterized protein</fullName>
    </submittedName>
</protein>
<dbReference type="OrthoDB" id="8162636at2"/>
<dbReference type="RefSeq" id="WP_069688782.1">
    <property type="nucleotide sequence ID" value="NZ_CP017147.1"/>
</dbReference>